<sequence>MAHEVSAKLHTKVVANKDLEVIVKTSSTGKLGTLLISKGNIEWLPRGNSVNRKRMTWQAFADLIEGKGKTVRVKKAAKRKAAKKAVKKTSTKRA</sequence>
<gene>
    <name evidence="2" type="ORF">L3V18_16730</name>
</gene>
<feature type="region of interest" description="Disordered" evidence="1">
    <location>
        <begin position="74"/>
        <end position="94"/>
    </location>
</feature>
<reference evidence="2" key="2">
    <citation type="submission" date="2022-01" db="EMBL/GenBank/DDBJ databases">
        <authorList>
            <person name="Zhou L.Y."/>
        </authorList>
    </citation>
    <scope>NUCLEOTIDE SEQUENCE</scope>
    <source>
        <strain evidence="2">TLK-CK17</strain>
    </source>
</reference>
<reference evidence="2" key="1">
    <citation type="submission" date="2022-01" db="EMBL/GenBank/DDBJ databases">
        <title>Lysobacter chinensis sp. nov., a bacterium isolated from cow dung compost.</title>
        <authorList>
            <person name="Liu Y."/>
        </authorList>
    </citation>
    <scope>NUCLEOTIDE SEQUENCE</scope>
    <source>
        <strain evidence="2">TLK-CK17</strain>
    </source>
</reference>
<dbReference type="EMBL" id="JAKJPO010000015">
    <property type="protein sequence ID" value="MCF7223419.1"/>
    <property type="molecule type" value="Genomic_DNA"/>
</dbReference>
<organism evidence="2 3">
    <name type="scientific">Marilutibacter chinensis</name>
    <dbReference type="NCBI Taxonomy" id="2912247"/>
    <lineage>
        <taxon>Bacteria</taxon>
        <taxon>Pseudomonadati</taxon>
        <taxon>Pseudomonadota</taxon>
        <taxon>Gammaproteobacteria</taxon>
        <taxon>Lysobacterales</taxon>
        <taxon>Lysobacteraceae</taxon>
        <taxon>Marilutibacter</taxon>
    </lineage>
</organism>
<proteinExistence type="predicted"/>
<keyword evidence="3" id="KW-1185">Reference proteome</keyword>
<name>A0ABS9HX10_9GAMM</name>
<dbReference type="Proteomes" id="UP001430796">
    <property type="component" value="Unassembled WGS sequence"/>
</dbReference>
<comment type="caution">
    <text evidence="2">The sequence shown here is derived from an EMBL/GenBank/DDBJ whole genome shotgun (WGS) entry which is preliminary data.</text>
</comment>
<evidence type="ECO:0000256" key="1">
    <source>
        <dbReference type="SAM" id="MobiDB-lite"/>
    </source>
</evidence>
<protein>
    <submittedName>
        <fullName evidence="2">Uncharacterized protein</fullName>
    </submittedName>
</protein>
<evidence type="ECO:0000313" key="2">
    <source>
        <dbReference type="EMBL" id="MCF7223419.1"/>
    </source>
</evidence>
<accession>A0ABS9HX10</accession>
<evidence type="ECO:0000313" key="3">
    <source>
        <dbReference type="Proteomes" id="UP001430796"/>
    </source>
</evidence>